<dbReference type="PANTHER" id="PTHR43213:SF5">
    <property type="entry name" value="BIFUNCTIONAL DTTP_UTP PYROPHOSPHATASE_METHYLTRANSFERASE PROTEIN-RELATED"/>
    <property type="match status" value="1"/>
</dbReference>
<dbReference type="Proteomes" id="UP000677244">
    <property type="component" value="Unassembled WGS sequence"/>
</dbReference>
<proteinExistence type="inferred from homology"/>
<dbReference type="HAMAP" id="MF_00528">
    <property type="entry name" value="Maf"/>
    <property type="match status" value="1"/>
</dbReference>
<feature type="active site" description="Proton acceptor" evidence="4">
    <location>
        <position position="76"/>
    </location>
</feature>
<dbReference type="CDD" id="cd00555">
    <property type="entry name" value="Maf"/>
    <property type="match status" value="1"/>
</dbReference>
<dbReference type="EC" id="3.6.1.9" evidence="4"/>
<evidence type="ECO:0000256" key="4">
    <source>
        <dbReference type="HAMAP-Rule" id="MF_00528"/>
    </source>
</evidence>
<comment type="subcellular location">
    <subcellularLocation>
        <location evidence="4">Cytoplasm</location>
    </subcellularLocation>
</comment>
<evidence type="ECO:0000313" key="5">
    <source>
        <dbReference type="EMBL" id="MBO9202215.1"/>
    </source>
</evidence>
<organism evidence="5 6">
    <name type="scientific">Niastella soli</name>
    <dbReference type="NCBI Taxonomy" id="2821487"/>
    <lineage>
        <taxon>Bacteria</taxon>
        <taxon>Pseudomonadati</taxon>
        <taxon>Bacteroidota</taxon>
        <taxon>Chitinophagia</taxon>
        <taxon>Chitinophagales</taxon>
        <taxon>Chitinophagaceae</taxon>
        <taxon>Niastella</taxon>
    </lineage>
</organism>
<evidence type="ECO:0000256" key="2">
    <source>
        <dbReference type="ARBA" id="ARBA00022801"/>
    </source>
</evidence>
<comment type="caution">
    <text evidence="4">Lacks conserved residue(s) required for the propagation of feature annotation.</text>
</comment>
<comment type="caution">
    <text evidence="5">The sequence shown here is derived from an EMBL/GenBank/DDBJ whole genome shotgun (WGS) entry which is preliminary data.</text>
</comment>
<feature type="site" description="Important for substrate specificity" evidence="4">
    <location>
        <position position="159"/>
    </location>
</feature>
<keyword evidence="4" id="KW-0963">Cytoplasm</keyword>
<dbReference type="PANTHER" id="PTHR43213">
    <property type="entry name" value="BIFUNCTIONAL DTTP/UTP PYROPHOSPHATASE/METHYLTRANSFERASE PROTEIN-RELATED"/>
    <property type="match status" value="1"/>
</dbReference>
<dbReference type="EMBL" id="JAGHKO010000004">
    <property type="protein sequence ID" value="MBO9202215.1"/>
    <property type="molecule type" value="Genomic_DNA"/>
</dbReference>
<dbReference type="NCBIfam" id="TIGR00172">
    <property type="entry name" value="maf"/>
    <property type="match status" value="1"/>
</dbReference>
<keyword evidence="3 4" id="KW-0546">Nucleotide metabolism</keyword>
<name>A0ABS3YWC2_9BACT</name>
<comment type="function">
    <text evidence="4">Nucleoside triphosphate pyrophosphatase that hydrolyzes dTTP and UTP. May have a dual role in cell division arrest and in preventing the incorporation of modified nucleotides into cellular nucleic acids.</text>
</comment>
<comment type="similarity">
    <text evidence="4">Belongs to the Maf family. YhdE subfamily.</text>
</comment>
<feature type="site" description="Important for substrate specificity" evidence="4">
    <location>
        <position position="14"/>
    </location>
</feature>
<gene>
    <name evidence="5" type="primary">maf</name>
    <name evidence="5" type="ORF">J7I42_18155</name>
</gene>
<comment type="catalytic activity">
    <reaction evidence="4">
        <text>UTP + H2O = UMP + diphosphate + H(+)</text>
        <dbReference type="Rhea" id="RHEA:29395"/>
        <dbReference type="ChEBI" id="CHEBI:15377"/>
        <dbReference type="ChEBI" id="CHEBI:15378"/>
        <dbReference type="ChEBI" id="CHEBI:33019"/>
        <dbReference type="ChEBI" id="CHEBI:46398"/>
        <dbReference type="ChEBI" id="CHEBI:57865"/>
        <dbReference type="EC" id="3.6.1.9"/>
    </reaction>
</comment>
<dbReference type="InterPro" id="IPR003697">
    <property type="entry name" value="Maf-like"/>
</dbReference>
<feature type="site" description="Important for substrate specificity" evidence="4">
    <location>
        <position position="77"/>
    </location>
</feature>
<protein>
    <recommendedName>
        <fullName evidence="4">dTTP/UTP pyrophosphatase</fullName>
        <shortName evidence="4">dTTPase/UTPase</shortName>
        <ecNumber evidence="4">3.6.1.9</ecNumber>
    </recommendedName>
    <alternativeName>
        <fullName evidence="4">Nucleoside triphosphate pyrophosphatase</fullName>
    </alternativeName>
    <alternativeName>
        <fullName evidence="4">Nucleotide pyrophosphatase</fullName>
        <shortName evidence="4">Nucleotide PPase</shortName>
    </alternativeName>
</protein>
<dbReference type="Gene3D" id="3.90.950.10">
    <property type="match status" value="1"/>
</dbReference>
<evidence type="ECO:0000256" key="3">
    <source>
        <dbReference type="ARBA" id="ARBA00023080"/>
    </source>
</evidence>
<accession>A0ABS3YWC2</accession>
<keyword evidence="6" id="KW-1185">Reference proteome</keyword>
<dbReference type="InterPro" id="IPR029001">
    <property type="entry name" value="ITPase-like_fam"/>
</dbReference>
<dbReference type="Pfam" id="PF02545">
    <property type="entry name" value="Maf"/>
    <property type="match status" value="1"/>
</dbReference>
<dbReference type="RefSeq" id="WP_209140263.1">
    <property type="nucleotide sequence ID" value="NZ_JAGHKO010000004.1"/>
</dbReference>
<dbReference type="SUPFAM" id="SSF52972">
    <property type="entry name" value="ITPase-like"/>
    <property type="match status" value="1"/>
</dbReference>
<comment type="cofactor">
    <cofactor evidence="1 4">
        <name>a divalent metal cation</name>
        <dbReference type="ChEBI" id="CHEBI:60240"/>
    </cofactor>
</comment>
<evidence type="ECO:0000256" key="1">
    <source>
        <dbReference type="ARBA" id="ARBA00001968"/>
    </source>
</evidence>
<reference evidence="5 6" key="1">
    <citation type="submission" date="2021-03" db="EMBL/GenBank/DDBJ databases">
        <title>Assistant Professor.</title>
        <authorList>
            <person name="Huq M.A."/>
        </authorList>
    </citation>
    <scope>NUCLEOTIDE SEQUENCE [LARGE SCALE GENOMIC DNA]</scope>
    <source>
        <strain evidence="5 6">MAH-29</strain>
    </source>
</reference>
<dbReference type="PIRSF" id="PIRSF006305">
    <property type="entry name" value="Maf"/>
    <property type="match status" value="1"/>
</dbReference>
<evidence type="ECO:0000313" key="6">
    <source>
        <dbReference type="Proteomes" id="UP000677244"/>
    </source>
</evidence>
<keyword evidence="2 4" id="KW-0378">Hydrolase</keyword>
<comment type="catalytic activity">
    <reaction evidence="4">
        <text>dTTP + H2O = dTMP + diphosphate + H(+)</text>
        <dbReference type="Rhea" id="RHEA:28534"/>
        <dbReference type="ChEBI" id="CHEBI:15377"/>
        <dbReference type="ChEBI" id="CHEBI:15378"/>
        <dbReference type="ChEBI" id="CHEBI:33019"/>
        <dbReference type="ChEBI" id="CHEBI:37568"/>
        <dbReference type="ChEBI" id="CHEBI:63528"/>
        <dbReference type="EC" id="3.6.1.9"/>
    </reaction>
</comment>
<sequence>MNGLRIILASQSPRRKQLLEWAEITFDIMVQSTAETFPADMPVPEVPVHIAREKAIAVRQKYESLHDTNNIIIAADTVVVLGTTIIGKPKDREDAIEILSRLSGNKHQVITGVVLLKGQQEIAFADITDVWFHPLTREQIAFYVDKYQPYDKAGAYAIQEWIGVVGIKSIQGDFYNVMGLPVSRVVTELNKLVTNQGK</sequence>